<sequence>MAEFIAERGAFLGVVVHARLAAEEVAGDVAAVGAGHHRAMVRQEAAGFDRVVLLVARQHGQRVGIVRRPGRPAGTARCRCH</sequence>
<proteinExistence type="predicted"/>
<name>A0A9P7BZ16_9FUNG</name>
<comment type="caution">
    <text evidence="1">The sequence shown here is derived from an EMBL/GenBank/DDBJ whole genome shotgun (WGS) entry which is preliminary data.</text>
</comment>
<dbReference type="EMBL" id="JAANIU010017194">
    <property type="protein sequence ID" value="KAG1527182.1"/>
    <property type="molecule type" value="Genomic_DNA"/>
</dbReference>
<gene>
    <name evidence="1" type="ORF">G6F50_018333</name>
</gene>
<dbReference type="AlphaFoldDB" id="A0A9P7BZ16"/>
<evidence type="ECO:0000313" key="2">
    <source>
        <dbReference type="Proteomes" id="UP000740926"/>
    </source>
</evidence>
<keyword evidence="2" id="KW-1185">Reference proteome</keyword>
<reference evidence="1 2" key="1">
    <citation type="journal article" date="2020" name="Microb. Genom.">
        <title>Genetic diversity of clinical and environmental Mucorales isolates obtained from an investigation of mucormycosis cases among solid organ transplant recipients.</title>
        <authorList>
            <person name="Nguyen M.H."/>
            <person name="Kaul D."/>
            <person name="Muto C."/>
            <person name="Cheng S.J."/>
            <person name="Richter R.A."/>
            <person name="Bruno V.M."/>
            <person name="Liu G."/>
            <person name="Beyhan S."/>
            <person name="Sundermann A.J."/>
            <person name="Mounaud S."/>
            <person name="Pasculle A.W."/>
            <person name="Nierman W.C."/>
            <person name="Driscoll E."/>
            <person name="Cumbie R."/>
            <person name="Clancy C.J."/>
            <person name="Dupont C.L."/>
        </authorList>
    </citation>
    <scope>NUCLEOTIDE SEQUENCE [LARGE SCALE GENOMIC DNA]</scope>
    <source>
        <strain evidence="1 2">GL24</strain>
    </source>
</reference>
<accession>A0A9P7BZ16</accession>
<evidence type="ECO:0000313" key="1">
    <source>
        <dbReference type="EMBL" id="KAG1527182.1"/>
    </source>
</evidence>
<dbReference type="Proteomes" id="UP000740926">
    <property type="component" value="Unassembled WGS sequence"/>
</dbReference>
<organism evidence="1 2">
    <name type="scientific">Rhizopus delemar</name>
    <dbReference type="NCBI Taxonomy" id="936053"/>
    <lineage>
        <taxon>Eukaryota</taxon>
        <taxon>Fungi</taxon>
        <taxon>Fungi incertae sedis</taxon>
        <taxon>Mucoromycota</taxon>
        <taxon>Mucoromycotina</taxon>
        <taxon>Mucoromycetes</taxon>
        <taxon>Mucorales</taxon>
        <taxon>Mucorineae</taxon>
        <taxon>Rhizopodaceae</taxon>
        <taxon>Rhizopus</taxon>
    </lineage>
</organism>
<protein>
    <submittedName>
        <fullName evidence="1">Uncharacterized protein</fullName>
    </submittedName>
</protein>